<keyword evidence="2 4" id="KW-0442">Lipid degradation</keyword>
<dbReference type="InterPro" id="IPR016035">
    <property type="entry name" value="Acyl_Trfase/lysoPLipase"/>
</dbReference>
<evidence type="ECO:0000313" key="6">
    <source>
        <dbReference type="EMBL" id="RXZ32055.1"/>
    </source>
</evidence>
<accession>A0A4Q2ITZ2</accession>
<proteinExistence type="predicted"/>
<dbReference type="PANTHER" id="PTHR14226:SF57">
    <property type="entry name" value="BLR7027 PROTEIN"/>
    <property type="match status" value="1"/>
</dbReference>
<feature type="domain" description="PNPLA" evidence="5">
    <location>
        <begin position="17"/>
        <end position="221"/>
    </location>
</feature>
<feature type="active site" description="Proton acceptor" evidence="4">
    <location>
        <position position="208"/>
    </location>
</feature>
<keyword evidence="3 4" id="KW-0443">Lipid metabolism</keyword>
<feature type="short sequence motif" description="GXSXG" evidence="4">
    <location>
        <begin position="48"/>
        <end position="52"/>
    </location>
</feature>
<dbReference type="SUPFAM" id="SSF52151">
    <property type="entry name" value="FabD/lysophospholipase-like"/>
    <property type="match status" value="1"/>
</dbReference>
<dbReference type="OrthoDB" id="9807112at2"/>
<dbReference type="InterPro" id="IPR050301">
    <property type="entry name" value="NTE"/>
</dbReference>
<gene>
    <name evidence="6" type="ORF">EO081_12820</name>
</gene>
<dbReference type="Proteomes" id="UP000292347">
    <property type="component" value="Unassembled WGS sequence"/>
</dbReference>
<evidence type="ECO:0000256" key="3">
    <source>
        <dbReference type="ARBA" id="ARBA00023098"/>
    </source>
</evidence>
<dbReference type="GO" id="GO:0016042">
    <property type="term" value="P:lipid catabolic process"/>
    <property type="evidence" value="ECO:0007669"/>
    <property type="project" value="UniProtKB-UniRule"/>
</dbReference>
<dbReference type="InterPro" id="IPR002641">
    <property type="entry name" value="PNPLA_dom"/>
</dbReference>
<keyword evidence="7" id="KW-1185">Reference proteome</keyword>
<dbReference type="AlphaFoldDB" id="A0A4Q2ITZ2"/>
<comment type="caution">
    <text evidence="4">Lacks conserved residue(s) required for the propagation of feature annotation.</text>
</comment>
<evidence type="ECO:0000256" key="4">
    <source>
        <dbReference type="PROSITE-ProRule" id="PRU01161"/>
    </source>
</evidence>
<feature type="short sequence motif" description="DGA/G" evidence="4">
    <location>
        <begin position="208"/>
        <end position="210"/>
    </location>
</feature>
<dbReference type="PANTHER" id="PTHR14226">
    <property type="entry name" value="NEUROPATHY TARGET ESTERASE/SWISS CHEESE D.MELANOGASTER"/>
    <property type="match status" value="1"/>
</dbReference>
<evidence type="ECO:0000256" key="1">
    <source>
        <dbReference type="ARBA" id="ARBA00022801"/>
    </source>
</evidence>
<feature type="active site" description="Nucleophile" evidence="4">
    <location>
        <position position="50"/>
    </location>
</feature>
<dbReference type="GO" id="GO:0016787">
    <property type="term" value="F:hydrolase activity"/>
    <property type="evidence" value="ECO:0007669"/>
    <property type="project" value="UniProtKB-UniRule"/>
</dbReference>
<evidence type="ECO:0000313" key="7">
    <source>
        <dbReference type="Proteomes" id="UP000292347"/>
    </source>
</evidence>
<reference evidence="6 7" key="1">
    <citation type="submission" date="2019-01" db="EMBL/GenBank/DDBJ databases">
        <title>Sphingomonas mucosissima sp. nov. and Sphingomonas desiccabilis sp. nov., from biological soil crusts in the Colorado Plateau, USA.</title>
        <authorList>
            <person name="Zhu D."/>
        </authorList>
    </citation>
    <scope>NUCLEOTIDE SEQUENCE [LARGE SCALE GENOMIC DNA]</scope>
    <source>
        <strain evidence="6 7">CP1D</strain>
    </source>
</reference>
<dbReference type="PROSITE" id="PS51635">
    <property type="entry name" value="PNPLA"/>
    <property type="match status" value="1"/>
</dbReference>
<comment type="caution">
    <text evidence="6">The sequence shown here is derived from an EMBL/GenBank/DDBJ whole genome shotgun (WGS) entry which is preliminary data.</text>
</comment>
<organism evidence="6 7">
    <name type="scientific">Sphingomonas desiccabilis</name>
    <dbReference type="NCBI Taxonomy" id="429134"/>
    <lineage>
        <taxon>Bacteria</taxon>
        <taxon>Pseudomonadati</taxon>
        <taxon>Pseudomonadota</taxon>
        <taxon>Alphaproteobacteria</taxon>
        <taxon>Sphingomonadales</taxon>
        <taxon>Sphingomonadaceae</taxon>
        <taxon>Sphingomonas</taxon>
    </lineage>
</organism>
<evidence type="ECO:0000259" key="5">
    <source>
        <dbReference type="PROSITE" id="PS51635"/>
    </source>
</evidence>
<sequence>MPAADLQTAVPDPKIVLVLGGGNALGAYHAGLYEALHEGGVVPAWIVGTSIGAVTGAIIAGNRPEYRLDRLRKFWRPADERGWPMPGDVMPEGWRRTGAVIETLMAGRAGMFGPLGSYPAWWHRDQSASSPAVYDTQALSTTLQDLVDFDLLNHGSMRFTAVAVDVETGEEVLLDSARQRLTADHVRASAALLTAYPAVEVEGRLLGDGGLSMNLPIDPVMLDPESTPVLCIASDLLPLSSRRPQTIGEVAGRMQDLAFAAQSRRTLTRWRAFFESGCPGRETCRSVALVTTAYRDQEQEVAGKAMDFSPQSVLQRWNSGRRDGGALVHQLRSGEIAVEHDGMTIHDAAGDGRISA</sequence>
<evidence type="ECO:0000256" key="2">
    <source>
        <dbReference type="ARBA" id="ARBA00022963"/>
    </source>
</evidence>
<dbReference type="Pfam" id="PF01734">
    <property type="entry name" value="Patatin"/>
    <property type="match status" value="1"/>
</dbReference>
<dbReference type="Gene3D" id="3.40.1090.10">
    <property type="entry name" value="Cytosolic phospholipase A2 catalytic domain"/>
    <property type="match status" value="2"/>
</dbReference>
<keyword evidence="1 4" id="KW-0378">Hydrolase</keyword>
<name>A0A4Q2ITZ2_9SPHN</name>
<dbReference type="EMBL" id="SDPT01000002">
    <property type="protein sequence ID" value="RXZ32055.1"/>
    <property type="molecule type" value="Genomic_DNA"/>
</dbReference>
<protein>
    <submittedName>
        <fullName evidence="6">Patatin</fullName>
    </submittedName>
</protein>